<feature type="region of interest" description="Disordered" evidence="5">
    <location>
        <begin position="745"/>
        <end position="766"/>
    </location>
</feature>
<gene>
    <name evidence="7" type="ORF">PTTW11_08301</name>
</gene>
<comment type="subcellular location">
    <subcellularLocation>
        <location evidence="1">Nucleus</location>
    </subcellularLocation>
</comment>
<evidence type="ECO:0000313" key="7">
    <source>
        <dbReference type="EMBL" id="CAE7196157.1"/>
    </source>
</evidence>
<organism evidence="7 8">
    <name type="scientific">Pyrenophora teres f. teres</name>
    <dbReference type="NCBI Taxonomy" id="97479"/>
    <lineage>
        <taxon>Eukaryota</taxon>
        <taxon>Fungi</taxon>
        <taxon>Dikarya</taxon>
        <taxon>Ascomycota</taxon>
        <taxon>Pezizomycotina</taxon>
        <taxon>Dothideomycetes</taxon>
        <taxon>Pleosporomycetidae</taxon>
        <taxon>Pleosporales</taxon>
        <taxon>Pleosporineae</taxon>
        <taxon>Pleosporaceae</taxon>
        <taxon>Pyrenophora</taxon>
    </lineage>
</organism>
<dbReference type="GO" id="GO:0005634">
    <property type="term" value="C:nucleus"/>
    <property type="evidence" value="ECO:0007669"/>
    <property type="project" value="UniProtKB-SubCell"/>
</dbReference>
<name>A0A6S6WDI4_9PLEO</name>
<dbReference type="EMBL" id="HG992983">
    <property type="protein sequence ID" value="CAE7196157.1"/>
    <property type="molecule type" value="Genomic_DNA"/>
</dbReference>
<feature type="compositionally biased region" description="Low complexity" evidence="5">
    <location>
        <begin position="211"/>
        <end position="221"/>
    </location>
</feature>
<evidence type="ECO:0000256" key="1">
    <source>
        <dbReference type="ARBA" id="ARBA00004123"/>
    </source>
</evidence>
<sequence length="792" mass="89296">MADFTAWVAHNKVLWTRVYDEVIHPDLEKEWKKSMCSISAAYSIADVRLGEDKHNHELKQKEERNQALFNHLQGELVKSSRLSSENERLKEQLEGQNQTFQSTVPGEESRHLVEENERLKQQLATNHGDLAEKISELSKKYQDASQKVKYLERKNAAVMQKNKDMKESVRAWQEYADRQSGRHKPKDEAKAEDGMPRLSAAYLMPDDRPHVPSSPVSAAPVRTPRSLSGVERSSPAPMVPLSSPLGATNRPMSPNVVDDGERSTSAATTPKAAALFQGNEPQQYHHEPPTANPSSSQTTVDEHVELTSRYEPVVDAEEEDIPEFVSERSLKRKRHPSKSRFEIYADRSSDGTPIKPYRVKEEPCSSPPASAYKLSRNETMDLDDPTPNVLKTPRHSRRRLSGHAGSPGTPRRQRRSSAPLTQSVKEENVGKINLTCTGIPDLPAPQPIASIEARAFSEPAELIQVEDTVLRPLDPNIATSVPEEPPTKRSRRAQAQNREKHDFMAESGEAPPAGNGERVSPHVAREQMNSRLRALKNVQTPTRASPKTQKVGPQKIKKEQVPTPPSSSSRARDNPVRAAAKSRSKARDDATPDRPVWTMKPPETRSSARKNRNVPAKGQGRLRDKDVTELSGHDFKPNPAYNQGYSYAFTETVRKRGDRMCLPGCTNAQCCGSTFRALAEVQAPLSSSQEELLLEDYLGDAYSNMQLTQMSSEERQELVLQARTMKMAKESGKHREAYERRRTPPGFWRVDFPTTQEQQEDRERVKEQEKAVVQERWLEAHRKGGRWIFRDE</sequence>
<reference evidence="7" key="1">
    <citation type="submission" date="2021-02" db="EMBL/GenBank/DDBJ databases">
        <authorList>
            <person name="Syme A R."/>
            <person name="Syme A R."/>
            <person name="Moolhuijzen P."/>
        </authorList>
    </citation>
    <scope>NUCLEOTIDE SEQUENCE</scope>
    <source>
        <strain evidence="7">W1-1</strain>
    </source>
</reference>
<dbReference type="Proteomes" id="UP000472372">
    <property type="component" value="Chromosome 7"/>
</dbReference>
<evidence type="ECO:0000256" key="2">
    <source>
        <dbReference type="ARBA" id="ARBA00022763"/>
    </source>
</evidence>
<accession>A0A6S6WDI4</accession>
<feature type="coiled-coil region" evidence="4">
    <location>
        <begin position="127"/>
        <end position="161"/>
    </location>
</feature>
<dbReference type="AlphaFoldDB" id="A0A6S6WDI4"/>
<feature type="domain" description="DNA endonuclease activator Ctp1 C-terminal" evidence="6">
    <location>
        <begin position="648"/>
        <end position="757"/>
    </location>
</feature>
<evidence type="ECO:0000256" key="4">
    <source>
        <dbReference type="SAM" id="Coils"/>
    </source>
</evidence>
<evidence type="ECO:0000313" key="8">
    <source>
        <dbReference type="Proteomes" id="UP000472372"/>
    </source>
</evidence>
<feature type="compositionally biased region" description="Basic and acidic residues" evidence="5">
    <location>
        <begin position="175"/>
        <end position="195"/>
    </location>
</feature>
<feature type="region of interest" description="Disordered" evidence="5">
    <location>
        <begin position="175"/>
        <end position="426"/>
    </location>
</feature>
<feature type="compositionally biased region" description="Polar residues" evidence="5">
    <location>
        <begin position="537"/>
        <end position="548"/>
    </location>
</feature>
<evidence type="ECO:0000256" key="3">
    <source>
        <dbReference type="ARBA" id="ARBA00023242"/>
    </source>
</evidence>
<evidence type="ECO:0000256" key="5">
    <source>
        <dbReference type="SAM" id="MobiDB-lite"/>
    </source>
</evidence>
<protein>
    <submittedName>
        <fullName evidence="7">DNA repair protein-CtIP</fullName>
    </submittedName>
</protein>
<proteinExistence type="predicted"/>
<keyword evidence="2" id="KW-0227">DNA damage</keyword>
<dbReference type="Pfam" id="PF08573">
    <property type="entry name" value="SAE2"/>
    <property type="match status" value="1"/>
</dbReference>
<feature type="compositionally biased region" description="Low complexity" evidence="5">
    <location>
        <begin position="263"/>
        <end position="274"/>
    </location>
</feature>
<dbReference type="GO" id="GO:0006281">
    <property type="term" value="P:DNA repair"/>
    <property type="evidence" value="ECO:0007669"/>
    <property type="project" value="InterPro"/>
</dbReference>
<feature type="compositionally biased region" description="Basic residues" evidence="5">
    <location>
        <begin position="392"/>
        <end position="401"/>
    </location>
</feature>
<keyword evidence="4" id="KW-0175">Coiled coil</keyword>
<evidence type="ECO:0000259" key="6">
    <source>
        <dbReference type="Pfam" id="PF08573"/>
    </source>
</evidence>
<dbReference type="InterPro" id="IPR013882">
    <property type="entry name" value="Ctp1_C"/>
</dbReference>
<feature type="region of interest" description="Disordered" evidence="5">
    <location>
        <begin position="467"/>
        <end position="623"/>
    </location>
</feature>
<feature type="compositionally biased region" description="Basic and acidic residues" evidence="5">
    <location>
        <begin position="339"/>
        <end position="349"/>
    </location>
</feature>
<keyword evidence="3" id="KW-0539">Nucleus</keyword>